<dbReference type="NCBIfam" id="TIGR01217">
    <property type="entry name" value="ac_ac_CoA_syn"/>
    <property type="match status" value="1"/>
</dbReference>
<keyword evidence="3" id="KW-1185">Reference proteome</keyword>
<evidence type="ECO:0000313" key="2">
    <source>
        <dbReference type="EMBL" id="KAK7692529.1"/>
    </source>
</evidence>
<dbReference type="PANTHER" id="PTHR42921:SF4">
    <property type="entry name" value="ACETOACETYL-COA SYNTHASE (AFU_ORTHOLOGUE AFUA_8G04770)"/>
    <property type="match status" value="1"/>
</dbReference>
<dbReference type="PANTHER" id="PTHR42921">
    <property type="entry name" value="ACETOACETYL-COA SYNTHETASE"/>
    <property type="match status" value="1"/>
</dbReference>
<dbReference type="NCBIfam" id="NF002937">
    <property type="entry name" value="PRK03584.1"/>
    <property type="match status" value="1"/>
</dbReference>
<protein>
    <recommendedName>
        <fullName evidence="1">AMP-dependent synthetase/ligase domain-containing protein</fullName>
    </recommendedName>
</protein>
<gene>
    <name evidence="2" type="ORF">QCA50_004159</name>
</gene>
<dbReference type="EMBL" id="JASBNA010000004">
    <property type="protein sequence ID" value="KAK7692529.1"/>
    <property type="molecule type" value="Genomic_DNA"/>
</dbReference>
<dbReference type="AlphaFoldDB" id="A0AAW0GSM3"/>
<dbReference type="GO" id="GO:0006629">
    <property type="term" value="P:lipid metabolic process"/>
    <property type="evidence" value="ECO:0007669"/>
    <property type="project" value="InterPro"/>
</dbReference>
<organism evidence="2 3">
    <name type="scientific">Cerrena zonata</name>
    <dbReference type="NCBI Taxonomy" id="2478898"/>
    <lineage>
        <taxon>Eukaryota</taxon>
        <taxon>Fungi</taxon>
        <taxon>Dikarya</taxon>
        <taxon>Basidiomycota</taxon>
        <taxon>Agaricomycotina</taxon>
        <taxon>Agaricomycetes</taxon>
        <taxon>Polyporales</taxon>
        <taxon>Cerrenaceae</taxon>
        <taxon>Cerrena</taxon>
    </lineage>
</organism>
<reference evidence="2 3" key="1">
    <citation type="submission" date="2022-09" db="EMBL/GenBank/DDBJ databases">
        <authorList>
            <person name="Palmer J.M."/>
        </authorList>
    </citation>
    <scope>NUCLEOTIDE SEQUENCE [LARGE SCALE GENOMIC DNA]</scope>
    <source>
        <strain evidence="2 3">DSM 7382</strain>
    </source>
</reference>
<accession>A0AAW0GSM3</accession>
<dbReference type="Gene3D" id="3.40.50.12780">
    <property type="entry name" value="N-terminal domain of ligase-like"/>
    <property type="match status" value="1"/>
</dbReference>
<dbReference type="InterPro" id="IPR005914">
    <property type="entry name" value="Acac_CoA_synth"/>
</dbReference>
<evidence type="ECO:0000313" key="3">
    <source>
        <dbReference type="Proteomes" id="UP001385951"/>
    </source>
</evidence>
<feature type="domain" description="AMP-dependent synthetase/ligase" evidence="1">
    <location>
        <begin position="102"/>
        <end position="481"/>
    </location>
</feature>
<sequence>MDAQFAQSRVIWRPKNPERERMDSFRRIVNRTRGLKLKDFHDLHRYSVEDYRFWEDIWAYTGIIYSVPPTEIIKEGRIKEIPEWFPGSRLNYAENLLRFDGDSTACTSIRESGVAVHYSYRQLRNMVRNMAAALRVNGLQAGDRVAAIVTNSIDAIVIAFATASIGGIFSSTAPDMGVQGILDRYKQIQPKFVFSETEVVYANKTVDILPKATQVAKELLSVGLQNIILLPSAKTGKNVLNHQVPNSMTLSAFLATGDGRPLTFEQLPFNHPLYILYSSGTSGPPKCIVHCAGGILLNCLKDSSLVYGMTSDDTYFQYTTTGWMMWNSGVNCLASGARLLLYDGSPFHPDLETFLRMINDQGVTIFGSGPRFLSEVKGKGIEPLKIAPFESLRAVLSTGAILTAPMFEWTQQAFGRDTWLLSVSGGTDICQAFVGGVPMLPTHAGEIQGKSLGMKVEIFDPNGRNIEDTGEPGELVCTRPHPSLPIYFWGDEGDKKLRAAYFDTYPGIWRQGDFIVKNPKTQGFMILGRSDGVLNPSGVRMGSGEIYSVMERFSDVFDDTLCVGQRRPEDKDERILLFVKMRPGYNFSEELADRIRAAIRQSLSARHVPSYILPVEDIPYTVNNKKIEIAVKQIVSGSNIKPSGTVANPQALQLYYKFRYIEKVLEEQGRAKGKTKPKL</sequence>
<proteinExistence type="predicted"/>
<comment type="caution">
    <text evidence="2">The sequence shown here is derived from an EMBL/GenBank/DDBJ whole genome shotgun (WGS) entry which is preliminary data.</text>
</comment>
<name>A0AAW0GSM3_9APHY</name>
<dbReference type="PROSITE" id="PS00455">
    <property type="entry name" value="AMP_BINDING"/>
    <property type="match status" value="1"/>
</dbReference>
<dbReference type="InterPro" id="IPR045851">
    <property type="entry name" value="AMP-bd_C_sf"/>
</dbReference>
<dbReference type="InterPro" id="IPR000873">
    <property type="entry name" value="AMP-dep_synth/lig_dom"/>
</dbReference>
<dbReference type="InterPro" id="IPR020845">
    <property type="entry name" value="AMP-binding_CS"/>
</dbReference>
<dbReference type="SUPFAM" id="SSF56801">
    <property type="entry name" value="Acetyl-CoA synthetase-like"/>
    <property type="match status" value="1"/>
</dbReference>
<dbReference type="Pfam" id="PF00501">
    <property type="entry name" value="AMP-binding"/>
    <property type="match status" value="1"/>
</dbReference>
<evidence type="ECO:0000259" key="1">
    <source>
        <dbReference type="Pfam" id="PF00501"/>
    </source>
</evidence>
<dbReference type="InterPro" id="IPR042099">
    <property type="entry name" value="ANL_N_sf"/>
</dbReference>
<dbReference type="Gene3D" id="3.30.300.30">
    <property type="match status" value="1"/>
</dbReference>
<dbReference type="GO" id="GO:0030729">
    <property type="term" value="F:acetoacetate-CoA ligase activity"/>
    <property type="evidence" value="ECO:0007669"/>
    <property type="project" value="InterPro"/>
</dbReference>
<dbReference type="Proteomes" id="UP001385951">
    <property type="component" value="Unassembled WGS sequence"/>
</dbReference>